<dbReference type="OrthoDB" id="10308026at2759"/>
<evidence type="ECO:0000313" key="2">
    <source>
        <dbReference type="Proteomes" id="UP000515163"/>
    </source>
</evidence>
<feature type="region of interest" description="Disordered" evidence="1">
    <location>
        <begin position="515"/>
        <end position="535"/>
    </location>
</feature>
<evidence type="ECO:0000313" key="3">
    <source>
        <dbReference type="RefSeq" id="XP_031573711.1"/>
    </source>
</evidence>
<dbReference type="RefSeq" id="XP_031573711.1">
    <property type="nucleotide sequence ID" value="XM_031717851.1"/>
</dbReference>
<dbReference type="AlphaFoldDB" id="A0A6P8J1C8"/>
<dbReference type="InParanoid" id="A0A6P8J1C8"/>
<sequence>MGAEESHIPLKRVPQSFGYLAVVFKMPDNIQVIHGGENEHSVIEHVISNTWKEGIQATKQKCAGSVLCFKLNGLPYETGMLSLNIREVACRILRCLHNIGWQYLVAANLTKCRQWFTLIFVHKETQRISQELAYVAMSSNDKLHFCNLQQHTLDEICHSLRHSEHQPGITFEDSTDGLKNYEVQLNGLLWSSTTALHAEARAILTKIFIVMMKRYSFLCAMNLKRTEDAFVFVPKSIHYDTTTEFFIISLRKTSKIQVYKEAPDHLIPIIHLALVDAFGKMSHAIEKIIDHQSGKVEFKYKSHTEKDPDALCTMTKFIVCKLLEALKSHGWSIVTGFDMSRKLSNKSELLFQKSSPHPDCKVFCLSPVRKSKLCVINAPPKIINACRKVISTRWHLPLISETQYAVPATCVSFELGGKPWSDSSDCAYFSHSMFLHLLEEFFHKGFKINLTADVIPESMEYDEGVSSSHDPNAWWFMLEPQIVMTDASYPGDWKSEVPPLAQVLSDDFRQTPVPDVHVNPNEPQNRTEPMMPTDTQLYEDCPPSYEMIMMEREQKQD</sequence>
<protein>
    <submittedName>
        <fullName evidence="3">Uncharacterized protein LOC116307562</fullName>
    </submittedName>
</protein>
<dbReference type="PANTHER" id="PTHR38696:SF1">
    <property type="entry name" value="MEDIATOR OF RNA POLYMERASE II TRANSCRIPTION SUBUNIT 13"/>
    <property type="match status" value="1"/>
</dbReference>
<dbReference type="PANTHER" id="PTHR38696">
    <property type="entry name" value="MEDIATOR OF RNA POLYMERASE II TRANSCRIPTION SUBUNIT 13"/>
    <property type="match status" value="1"/>
</dbReference>
<dbReference type="GeneID" id="116307562"/>
<organism evidence="2 3">
    <name type="scientific">Actinia tenebrosa</name>
    <name type="common">Australian red waratah sea anemone</name>
    <dbReference type="NCBI Taxonomy" id="6105"/>
    <lineage>
        <taxon>Eukaryota</taxon>
        <taxon>Metazoa</taxon>
        <taxon>Cnidaria</taxon>
        <taxon>Anthozoa</taxon>
        <taxon>Hexacorallia</taxon>
        <taxon>Actiniaria</taxon>
        <taxon>Actiniidae</taxon>
        <taxon>Actinia</taxon>
    </lineage>
</organism>
<dbReference type="Proteomes" id="UP000515163">
    <property type="component" value="Unplaced"/>
</dbReference>
<name>A0A6P8J1C8_ACTTE</name>
<gene>
    <name evidence="3" type="primary">LOC116307562</name>
</gene>
<accession>A0A6P8J1C8</accession>
<proteinExistence type="predicted"/>
<keyword evidence="2" id="KW-1185">Reference proteome</keyword>
<evidence type="ECO:0000256" key="1">
    <source>
        <dbReference type="SAM" id="MobiDB-lite"/>
    </source>
</evidence>
<dbReference type="KEGG" id="aten:116307562"/>
<reference evidence="3" key="1">
    <citation type="submission" date="2025-08" db="UniProtKB">
        <authorList>
            <consortium name="RefSeq"/>
        </authorList>
    </citation>
    <scope>IDENTIFICATION</scope>
    <source>
        <tissue evidence="3">Tentacle</tissue>
    </source>
</reference>